<protein>
    <recommendedName>
        <fullName evidence="1">CHK kinase-like domain-containing protein</fullName>
    </recommendedName>
</protein>
<evidence type="ECO:0000259" key="1">
    <source>
        <dbReference type="SMART" id="SM00587"/>
    </source>
</evidence>
<dbReference type="SUPFAM" id="SSF56112">
    <property type="entry name" value="Protein kinase-like (PK-like)"/>
    <property type="match status" value="1"/>
</dbReference>
<dbReference type="InterPro" id="IPR011009">
    <property type="entry name" value="Kinase-like_dom_sf"/>
</dbReference>
<dbReference type="EMBL" id="GECU01032664">
    <property type="protein sequence ID" value="JAS75042.1"/>
    <property type="molecule type" value="Transcribed_RNA"/>
</dbReference>
<feature type="domain" description="CHK kinase-like" evidence="1">
    <location>
        <begin position="122"/>
        <end position="318"/>
    </location>
</feature>
<dbReference type="Gene3D" id="3.90.1200.10">
    <property type="match status" value="1"/>
</dbReference>
<dbReference type="Pfam" id="PF02958">
    <property type="entry name" value="EcKL"/>
    <property type="match status" value="1"/>
</dbReference>
<name>A0A1B6HK49_9HEMI</name>
<accession>A0A1B6HK49</accession>
<dbReference type="AlphaFoldDB" id="A0A1B6HK49"/>
<dbReference type="InterPro" id="IPR004119">
    <property type="entry name" value="EcKL"/>
</dbReference>
<dbReference type="SMART" id="SM00587">
    <property type="entry name" value="CHK"/>
    <property type="match status" value="1"/>
</dbReference>
<dbReference type="InterPro" id="IPR015897">
    <property type="entry name" value="CHK_kinase-like"/>
</dbReference>
<organism evidence="2">
    <name type="scientific">Homalodisca liturata</name>
    <dbReference type="NCBI Taxonomy" id="320908"/>
    <lineage>
        <taxon>Eukaryota</taxon>
        <taxon>Metazoa</taxon>
        <taxon>Ecdysozoa</taxon>
        <taxon>Arthropoda</taxon>
        <taxon>Hexapoda</taxon>
        <taxon>Insecta</taxon>
        <taxon>Pterygota</taxon>
        <taxon>Neoptera</taxon>
        <taxon>Paraneoptera</taxon>
        <taxon>Hemiptera</taxon>
        <taxon>Auchenorrhyncha</taxon>
        <taxon>Membracoidea</taxon>
        <taxon>Cicadellidae</taxon>
        <taxon>Cicadellinae</taxon>
        <taxon>Proconiini</taxon>
        <taxon>Homalodisca</taxon>
    </lineage>
</organism>
<sequence length="411" mass="47210">MEKIPDWLCTDFLTECLKHEEKKQNIVVTTFKVSPAIPPGEQYASCPLRVKVDYKDNKESDHLHTFSLIIKSEVSEGVVKEVVSSYGSCESVFYKTFLPKANILLRINFIPKSIFSTNSSLIVLEDLAQEGFVMADKVTGLDFEHCCLYMEAMAGLHAVALALHKKDPELVESLGREKIYLNGLVGPEGFKAMTVSGLRCLVEYAEMSETFNKYAGLIRDILGSIWDMTIKAINSSRESPIRTLNHGDPWTNNLMFKYNNEEKPSEMKLLDFQMMRYGSPANDLVFFIWSSANDDVRTSRLDELFQIYVESFNRNLEQLNCVERISCDSLREEMLKLSPLAICTAAFFPPYCAKKAIVDVEPFFHKGNSEICYNIYRSFFREEHFWNCRLPKLFQQLELAGVFDYLSKYKK</sequence>
<evidence type="ECO:0000313" key="2">
    <source>
        <dbReference type="EMBL" id="JAS75042.1"/>
    </source>
</evidence>
<reference evidence="2" key="1">
    <citation type="submission" date="2015-11" db="EMBL/GenBank/DDBJ databases">
        <title>De novo transcriptome assembly of four potential Pierce s Disease insect vectors from Arizona vineyards.</title>
        <authorList>
            <person name="Tassone E.E."/>
        </authorList>
    </citation>
    <scope>NUCLEOTIDE SEQUENCE</scope>
</reference>
<gene>
    <name evidence="2" type="ORF">g.5083</name>
</gene>
<proteinExistence type="predicted"/>
<dbReference type="PANTHER" id="PTHR11012">
    <property type="entry name" value="PROTEIN KINASE-LIKE DOMAIN-CONTAINING"/>
    <property type="match status" value="1"/>
</dbReference>
<dbReference type="PANTHER" id="PTHR11012:SF56">
    <property type="entry name" value="CHK KINASE-LIKE DOMAIN-CONTAINING PROTEIN-RELATED"/>
    <property type="match status" value="1"/>
</dbReference>